<sequence length="357" mass="39828">MKKLVQFNELVFNHTAYIEDQPEILIDFKNSTNSYANSHGDYSPERCGPRKVNSKQFDVTLMVDKNKFPCEDREVIEQFVLDNFFSIGRLWAIQGDILLWSLAKVLSVSEGYDEKRGFLSFTVTFYLSEGIWHIADATATYFDDYHQCDITDCYAALERELCDCCLCNIKLAPIKRCPPCKGERLCDIPKNKLSEVIGNCGNNKKISYSCCDQIATADTESEYGSNTAFLQFDGHTLYETDDVVLEICGTFTDLGITWNGQQSIIEGTYTGETVINAGLVKNNCEYLAISKFHGDCVNNADCTDQECGSNDPRIGVNGSNSGIVSWTVKKGTNNVILSGFKKDEIQTIKVFVGGIAL</sequence>
<accession>A0ABD5F517</accession>
<gene>
    <name evidence="1" type="ORF">P7D79_03750</name>
</gene>
<evidence type="ECO:0000313" key="2">
    <source>
        <dbReference type="Proteomes" id="UP001264335"/>
    </source>
</evidence>
<protein>
    <submittedName>
        <fullName evidence="1">Uncharacterized protein</fullName>
    </submittedName>
</protein>
<evidence type="ECO:0000313" key="1">
    <source>
        <dbReference type="EMBL" id="MDT2513344.1"/>
    </source>
</evidence>
<dbReference type="EMBL" id="JARPWY010000006">
    <property type="protein sequence ID" value="MDT2513344.1"/>
    <property type="molecule type" value="Genomic_DNA"/>
</dbReference>
<reference evidence="1 2" key="1">
    <citation type="submission" date="2023-03" db="EMBL/GenBank/DDBJ databases">
        <authorList>
            <person name="Shen W."/>
            <person name="Cai J."/>
        </authorList>
    </citation>
    <scope>NUCLEOTIDE SEQUENCE [LARGE SCALE GENOMIC DNA]</scope>
    <source>
        <strain evidence="1 2">Y2</strain>
    </source>
</reference>
<organism evidence="1 2">
    <name type="scientific">Enterococcus avium</name>
    <name type="common">Streptococcus avium</name>
    <dbReference type="NCBI Taxonomy" id="33945"/>
    <lineage>
        <taxon>Bacteria</taxon>
        <taxon>Bacillati</taxon>
        <taxon>Bacillota</taxon>
        <taxon>Bacilli</taxon>
        <taxon>Lactobacillales</taxon>
        <taxon>Enterococcaceae</taxon>
        <taxon>Enterococcus</taxon>
    </lineage>
</organism>
<proteinExistence type="predicted"/>
<dbReference type="RefSeq" id="WP_311924178.1">
    <property type="nucleotide sequence ID" value="NZ_JARPWV010000038.1"/>
</dbReference>
<dbReference type="AlphaFoldDB" id="A0ABD5F517"/>
<name>A0ABD5F517_ENTAV</name>
<comment type="caution">
    <text evidence="1">The sequence shown here is derived from an EMBL/GenBank/DDBJ whole genome shotgun (WGS) entry which is preliminary data.</text>
</comment>
<dbReference type="Proteomes" id="UP001264335">
    <property type="component" value="Unassembled WGS sequence"/>
</dbReference>